<name>A0A9P7CZU7_9AGAM</name>
<evidence type="ECO:0000313" key="1">
    <source>
        <dbReference type="EMBL" id="KAG1773653.1"/>
    </source>
</evidence>
<organism evidence="1 2">
    <name type="scientific">Suillus placidus</name>
    <dbReference type="NCBI Taxonomy" id="48579"/>
    <lineage>
        <taxon>Eukaryota</taxon>
        <taxon>Fungi</taxon>
        <taxon>Dikarya</taxon>
        <taxon>Basidiomycota</taxon>
        <taxon>Agaricomycotina</taxon>
        <taxon>Agaricomycetes</taxon>
        <taxon>Agaricomycetidae</taxon>
        <taxon>Boletales</taxon>
        <taxon>Suillineae</taxon>
        <taxon>Suillaceae</taxon>
        <taxon>Suillus</taxon>
    </lineage>
</organism>
<accession>A0A9P7CZU7</accession>
<comment type="caution">
    <text evidence="1">The sequence shown here is derived from an EMBL/GenBank/DDBJ whole genome shotgun (WGS) entry which is preliminary data.</text>
</comment>
<dbReference type="AlphaFoldDB" id="A0A9P7CZU7"/>
<reference evidence="1" key="1">
    <citation type="journal article" date="2020" name="New Phytol.">
        <title>Comparative genomics reveals dynamic genome evolution in host specialist ectomycorrhizal fungi.</title>
        <authorList>
            <person name="Lofgren L.A."/>
            <person name="Nguyen N.H."/>
            <person name="Vilgalys R."/>
            <person name="Ruytinx J."/>
            <person name="Liao H.L."/>
            <person name="Branco S."/>
            <person name="Kuo A."/>
            <person name="LaButti K."/>
            <person name="Lipzen A."/>
            <person name="Andreopoulos W."/>
            <person name="Pangilinan J."/>
            <person name="Riley R."/>
            <person name="Hundley H."/>
            <person name="Na H."/>
            <person name="Barry K."/>
            <person name="Grigoriev I.V."/>
            <person name="Stajich J.E."/>
            <person name="Kennedy P.G."/>
        </authorList>
    </citation>
    <scope>NUCLEOTIDE SEQUENCE</scope>
    <source>
        <strain evidence="1">DOB743</strain>
    </source>
</reference>
<evidence type="ECO:0000313" key="2">
    <source>
        <dbReference type="Proteomes" id="UP000714275"/>
    </source>
</evidence>
<dbReference type="EMBL" id="JABBWD010000047">
    <property type="protein sequence ID" value="KAG1773653.1"/>
    <property type="molecule type" value="Genomic_DNA"/>
</dbReference>
<gene>
    <name evidence="1" type="ORF">EV702DRAFT_569858</name>
</gene>
<proteinExistence type="predicted"/>
<protein>
    <submittedName>
        <fullName evidence="1">Uncharacterized protein</fullName>
    </submittedName>
</protein>
<dbReference type="Proteomes" id="UP000714275">
    <property type="component" value="Unassembled WGS sequence"/>
</dbReference>
<sequence>MHMSLCSLTRIICAPSASSTDPRLQVLDLPFGWGRRLCTFASIYISTRKRAGFIDYTAGPSMYLSLHQCLPYSLGI</sequence>
<keyword evidence="2" id="KW-1185">Reference proteome</keyword>